<evidence type="ECO:0000313" key="11">
    <source>
        <dbReference type="Proteomes" id="UP000006512"/>
    </source>
</evidence>
<gene>
    <name evidence="10" type="primary">lepB</name>
    <name evidence="10" type="ORF">ABI_36640</name>
</gene>
<dbReference type="NCBIfam" id="TIGR02227">
    <property type="entry name" value="sigpep_I_bact"/>
    <property type="match status" value="1"/>
</dbReference>
<dbReference type="InterPro" id="IPR036286">
    <property type="entry name" value="LexA/Signal_pep-like_sf"/>
</dbReference>
<keyword evidence="11" id="KW-1185">Reference proteome</keyword>
<feature type="active site" evidence="6">
    <location>
        <position position="102"/>
    </location>
</feature>
<dbReference type="STRING" id="715226.ABI_36640"/>
<organism evidence="10 11">
    <name type="scientific">Asticcacaulis biprosthecium C19</name>
    <dbReference type="NCBI Taxonomy" id="715226"/>
    <lineage>
        <taxon>Bacteria</taxon>
        <taxon>Pseudomonadati</taxon>
        <taxon>Pseudomonadota</taxon>
        <taxon>Alphaproteobacteria</taxon>
        <taxon>Caulobacterales</taxon>
        <taxon>Caulobacteraceae</taxon>
        <taxon>Asticcacaulis</taxon>
    </lineage>
</organism>
<evidence type="ECO:0000256" key="7">
    <source>
        <dbReference type="RuleBase" id="RU362042"/>
    </source>
</evidence>
<dbReference type="Gene3D" id="2.10.109.10">
    <property type="entry name" value="Umud Fragment, subunit A"/>
    <property type="match status" value="1"/>
</dbReference>
<dbReference type="GO" id="GO:0009003">
    <property type="term" value="F:signal peptidase activity"/>
    <property type="evidence" value="ECO:0007669"/>
    <property type="project" value="UniProtKB-EC"/>
</dbReference>
<dbReference type="GO" id="GO:0004252">
    <property type="term" value="F:serine-type endopeptidase activity"/>
    <property type="evidence" value="ECO:0007669"/>
    <property type="project" value="InterPro"/>
</dbReference>
<evidence type="ECO:0000256" key="4">
    <source>
        <dbReference type="ARBA" id="ARBA00019232"/>
    </source>
</evidence>
<evidence type="ECO:0000259" key="9">
    <source>
        <dbReference type="Pfam" id="PF10502"/>
    </source>
</evidence>
<keyword evidence="7" id="KW-1133">Transmembrane helix</keyword>
<feature type="domain" description="Peptidase S26" evidence="9">
    <location>
        <begin position="72"/>
        <end position="284"/>
    </location>
</feature>
<dbReference type="InterPro" id="IPR019757">
    <property type="entry name" value="Pept_S26A_signal_pept_1_Lys-AS"/>
</dbReference>
<keyword evidence="7" id="KW-0472">Membrane</keyword>
<dbReference type="CDD" id="cd06530">
    <property type="entry name" value="S26_SPase_I"/>
    <property type="match status" value="1"/>
</dbReference>
<keyword evidence="7" id="KW-0645">Protease</keyword>
<dbReference type="InterPro" id="IPR000223">
    <property type="entry name" value="Pept_S26A_signal_pept_1"/>
</dbReference>
<dbReference type="InterPro" id="IPR019758">
    <property type="entry name" value="Pept_S26A_signal_pept_1_CS"/>
</dbReference>
<evidence type="ECO:0000256" key="2">
    <source>
        <dbReference type="ARBA" id="ARBA00009370"/>
    </source>
</evidence>
<dbReference type="PANTHER" id="PTHR43390">
    <property type="entry name" value="SIGNAL PEPTIDASE I"/>
    <property type="match status" value="1"/>
</dbReference>
<dbReference type="GO" id="GO:0016020">
    <property type="term" value="C:membrane"/>
    <property type="evidence" value="ECO:0007669"/>
    <property type="project" value="UniProtKB-SubCell"/>
</dbReference>
<dbReference type="EC" id="3.4.21.89" evidence="3 7"/>
<evidence type="ECO:0000256" key="1">
    <source>
        <dbReference type="ARBA" id="ARBA00000677"/>
    </source>
</evidence>
<keyword evidence="7" id="KW-0812">Transmembrane</keyword>
<proteinExistence type="inferred from homology"/>
<feature type="transmembrane region" description="Helical" evidence="7">
    <location>
        <begin position="74"/>
        <end position="93"/>
    </location>
</feature>
<dbReference type="PRINTS" id="PR00727">
    <property type="entry name" value="LEADERPTASE"/>
</dbReference>
<dbReference type="eggNOG" id="COG0681">
    <property type="taxonomic scope" value="Bacteria"/>
</dbReference>
<dbReference type="MEROPS" id="S26.001"/>
<comment type="catalytic activity">
    <reaction evidence="1 7">
        <text>Cleavage of hydrophobic, N-terminal signal or leader sequences from secreted and periplasmic proteins.</text>
        <dbReference type="EC" id="3.4.21.89"/>
    </reaction>
</comment>
<dbReference type="GO" id="GO:0006465">
    <property type="term" value="P:signal peptide processing"/>
    <property type="evidence" value="ECO:0007669"/>
    <property type="project" value="InterPro"/>
</dbReference>
<evidence type="ECO:0000313" key="10">
    <source>
        <dbReference type="EMBL" id="EGF90633.1"/>
    </source>
</evidence>
<dbReference type="SUPFAM" id="SSF51306">
    <property type="entry name" value="LexA/Signal peptidase"/>
    <property type="match status" value="1"/>
</dbReference>
<dbReference type="PROSITE" id="PS00761">
    <property type="entry name" value="SPASE_I_3"/>
    <property type="match status" value="1"/>
</dbReference>
<dbReference type="InterPro" id="IPR019533">
    <property type="entry name" value="Peptidase_S26"/>
</dbReference>
<evidence type="ECO:0000256" key="8">
    <source>
        <dbReference type="SAM" id="MobiDB-lite"/>
    </source>
</evidence>
<evidence type="ECO:0000256" key="3">
    <source>
        <dbReference type="ARBA" id="ARBA00013208"/>
    </source>
</evidence>
<feature type="active site" evidence="6">
    <location>
        <position position="163"/>
    </location>
</feature>
<dbReference type="EMBL" id="GL883079">
    <property type="protein sequence ID" value="EGF90633.1"/>
    <property type="molecule type" value="Genomic_DNA"/>
</dbReference>
<keyword evidence="5 7" id="KW-0378">Hydrolase</keyword>
<dbReference type="PROSITE" id="PS00760">
    <property type="entry name" value="SPASE_I_2"/>
    <property type="match status" value="1"/>
</dbReference>
<dbReference type="AlphaFoldDB" id="F4QQZ6"/>
<comment type="subcellular location">
    <subcellularLocation>
        <location evidence="7">Membrane</location>
        <topology evidence="7">Single-pass type II membrane protein</topology>
    </subcellularLocation>
</comment>
<dbReference type="HOGENOM" id="CLU_028723_1_2_5"/>
<reference evidence="11" key="1">
    <citation type="submission" date="2011-03" db="EMBL/GenBank/DDBJ databases">
        <title>Draft genome sequence of Brevundimonas diminuta.</title>
        <authorList>
            <person name="Brown P.J.B."/>
            <person name="Buechlein A."/>
            <person name="Hemmerich C."/>
            <person name="Brun Y.V."/>
        </authorList>
    </citation>
    <scope>NUCLEOTIDE SEQUENCE [LARGE SCALE GENOMIC DNA]</scope>
    <source>
        <strain evidence="11">C19</strain>
    </source>
</reference>
<feature type="region of interest" description="Disordered" evidence="8">
    <location>
        <begin position="1"/>
        <end position="20"/>
    </location>
</feature>
<dbReference type="Pfam" id="PF10502">
    <property type="entry name" value="Peptidase_S26"/>
    <property type="match status" value="1"/>
</dbReference>
<sequence length="312" mass="34827">MKDQGQILMNKDENTTPEPADQPIVAAAAPAVDDAQPQVELAKVQATKTEVEPEPAEAAPRTAQEIAIAEIKEIGTVVGVAILLVLFLRTLFFQPFTIPSASMEPNLYQGDYIIVSKWDYGYSKHSIQFSPPLFNGRIFGRDPKRGDVVVFKLPVDNKTDYIKRVVGLPGDTVQLKNDQLFINGQLVNTTTLGSIPGTAPGSGFRDETLTLQREELPDGRAHLMQDYVQDGPVDNTDIYTVPEGHYFMMGDNRDNSQDSRYPMSVGGVDFVPAENLEGRAVLVLMSWKEGSSLWKPWTWLNFHWDRFFKSLH</sequence>
<protein>
    <recommendedName>
        <fullName evidence="4 7">Signal peptidase I</fullName>
        <ecNumber evidence="3 7">3.4.21.89</ecNumber>
    </recommendedName>
</protein>
<evidence type="ECO:0000256" key="6">
    <source>
        <dbReference type="PIRSR" id="PIRSR600223-1"/>
    </source>
</evidence>
<accession>F4QQZ6</accession>
<dbReference type="Proteomes" id="UP000006512">
    <property type="component" value="Unassembled WGS sequence"/>
</dbReference>
<name>F4QQZ6_9CAUL</name>
<evidence type="ECO:0000256" key="5">
    <source>
        <dbReference type="ARBA" id="ARBA00022801"/>
    </source>
</evidence>
<dbReference type="PANTHER" id="PTHR43390:SF1">
    <property type="entry name" value="CHLOROPLAST PROCESSING PEPTIDASE"/>
    <property type="match status" value="1"/>
</dbReference>
<comment type="similarity">
    <text evidence="2 7">Belongs to the peptidase S26 family.</text>
</comment>